<protein>
    <submittedName>
        <fullName evidence="1">WD repeat domain-containing protein 83-like</fullName>
    </submittedName>
</protein>
<evidence type="ECO:0000313" key="2">
    <source>
        <dbReference type="Proteomes" id="UP000735302"/>
    </source>
</evidence>
<proteinExistence type="predicted"/>
<dbReference type="EMBL" id="BLXT01000437">
    <property type="protein sequence ID" value="GFN77080.1"/>
    <property type="molecule type" value="Genomic_DNA"/>
</dbReference>
<reference evidence="1 2" key="1">
    <citation type="journal article" date="2021" name="Elife">
        <title>Chloroplast acquisition without the gene transfer in kleptoplastic sea slugs, Plakobranchus ocellatus.</title>
        <authorList>
            <person name="Maeda T."/>
            <person name="Takahashi S."/>
            <person name="Yoshida T."/>
            <person name="Shimamura S."/>
            <person name="Takaki Y."/>
            <person name="Nagai Y."/>
            <person name="Toyoda A."/>
            <person name="Suzuki Y."/>
            <person name="Arimoto A."/>
            <person name="Ishii H."/>
            <person name="Satoh N."/>
            <person name="Nishiyama T."/>
            <person name="Hasebe M."/>
            <person name="Maruyama T."/>
            <person name="Minagawa J."/>
            <person name="Obokata J."/>
            <person name="Shigenobu S."/>
        </authorList>
    </citation>
    <scope>NUCLEOTIDE SEQUENCE [LARGE SCALE GENOMIC DNA]</scope>
</reference>
<dbReference type="Proteomes" id="UP000735302">
    <property type="component" value="Unassembled WGS sequence"/>
</dbReference>
<sequence>MFNCLSSQLANPQAMSRHQYFGRWTEAPQQKPTRDRFYVTIQSRQATENYCAISTNAVKNQTVYTKLLLLFRLMEPNVAGRHILPGTLPHYTGRLYGP</sequence>
<evidence type="ECO:0000313" key="1">
    <source>
        <dbReference type="EMBL" id="GFN77080.1"/>
    </source>
</evidence>
<organism evidence="1 2">
    <name type="scientific">Plakobranchus ocellatus</name>
    <dbReference type="NCBI Taxonomy" id="259542"/>
    <lineage>
        <taxon>Eukaryota</taxon>
        <taxon>Metazoa</taxon>
        <taxon>Spiralia</taxon>
        <taxon>Lophotrochozoa</taxon>
        <taxon>Mollusca</taxon>
        <taxon>Gastropoda</taxon>
        <taxon>Heterobranchia</taxon>
        <taxon>Euthyneura</taxon>
        <taxon>Panpulmonata</taxon>
        <taxon>Sacoglossa</taxon>
        <taxon>Placobranchoidea</taxon>
        <taxon>Plakobranchidae</taxon>
        <taxon>Plakobranchus</taxon>
    </lineage>
</organism>
<keyword evidence="2" id="KW-1185">Reference proteome</keyword>
<name>A0AAV3Y3U8_9GAST</name>
<dbReference type="AlphaFoldDB" id="A0AAV3Y3U8"/>
<accession>A0AAV3Y3U8</accession>
<gene>
    <name evidence="1" type="ORF">PoB_000358600</name>
</gene>
<comment type="caution">
    <text evidence="1">The sequence shown here is derived from an EMBL/GenBank/DDBJ whole genome shotgun (WGS) entry which is preliminary data.</text>
</comment>